<gene>
    <name evidence="12" type="ORF">E7747_02900</name>
</gene>
<dbReference type="EC" id="3.1.3.2" evidence="4 8"/>
<comment type="subcellular location">
    <subcellularLocation>
        <location evidence="2">Periplasm</location>
    </subcellularLocation>
</comment>
<evidence type="ECO:0000256" key="8">
    <source>
        <dbReference type="PIRNR" id="PIRNR000897"/>
    </source>
</evidence>
<evidence type="ECO:0000256" key="3">
    <source>
        <dbReference type="ARBA" id="ARBA00009017"/>
    </source>
</evidence>
<dbReference type="PROSITE" id="PS01157">
    <property type="entry name" value="ACID_PHOSPH_CL_A"/>
    <property type="match status" value="1"/>
</dbReference>
<evidence type="ECO:0000256" key="10">
    <source>
        <dbReference type="SAM" id="SignalP"/>
    </source>
</evidence>
<evidence type="ECO:0000259" key="11">
    <source>
        <dbReference type="SMART" id="SM00014"/>
    </source>
</evidence>
<dbReference type="GO" id="GO:0030288">
    <property type="term" value="C:outer membrane-bounded periplasmic space"/>
    <property type="evidence" value="ECO:0007669"/>
    <property type="project" value="InterPro"/>
</dbReference>
<protein>
    <recommendedName>
        <fullName evidence="4 8">Acid phosphatase</fullName>
        <ecNumber evidence="4 8">3.1.3.2</ecNumber>
    </recommendedName>
</protein>
<feature type="region of interest" description="Disordered" evidence="9">
    <location>
        <begin position="256"/>
        <end position="275"/>
    </location>
</feature>
<dbReference type="GO" id="GO:0003993">
    <property type="term" value="F:acid phosphatase activity"/>
    <property type="evidence" value="ECO:0007669"/>
    <property type="project" value="UniProtKB-EC"/>
</dbReference>
<name>A0A4V1D307_9BACT</name>
<evidence type="ECO:0000256" key="5">
    <source>
        <dbReference type="ARBA" id="ARBA00022729"/>
    </source>
</evidence>
<accession>A0A4V1D307</accession>
<dbReference type="AlphaFoldDB" id="A0A4V1D307"/>
<dbReference type="InterPro" id="IPR001011">
    <property type="entry name" value="Acid_Pase_classA_bac"/>
</dbReference>
<evidence type="ECO:0000256" key="9">
    <source>
        <dbReference type="SAM" id="MobiDB-lite"/>
    </source>
</evidence>
<feature type="signal peptide" evidence="10">
    <location>
        <begin position="1"/>
        <end position="27"/>
    </location>
</feature>
<sequence>MEKRLVSTLRNATCALFFAVATTLSFAQDATPAKKIKDHRTNPEVFFLQEGDVPNSYLLLPPPPDGASITFLNDQARYTWGKTMRNTPRGDQAVTDARVEGNGVPEAFSEAFGVEIDENTPEILKLVVGMREDAGDLGTREAKNYYNRQRPFSFYSEDTCNPEQQEELSTNGSYPSGHTSIGWATALVLAEINPERQNEILKRGYEMGESRVICGYHFQSDVDAGRITGAVTVARLHADPAFQTQLEKAKAEFKKLKKQGKVAKGTPVPTKTTTD</sequence>
<keyword evidence="6" id="KW-0574">Periplasm</keyword>
<feature type="domain" description="Phosphatidic acid phosphatase type 2/haloperoxidase" evidence="11">
    <location>
        <begin position="125"/>
        <end position="237"/>
    </location>
</feature>
<organism evidence="12 13">
    <name type="scientific">Duncaniella dubosii</name>
    <dbReference type="NCBI Taxonomy" id="2518971"/>
    <lineage>
        <taxon>Bacteria</taxon>
        <taxon>Pseudomonadati</taxon>
        <taxon>Bacteroidota</taxon>
        <taxon>Bacteroidia</taxon>
        <taxon>Bacteroidales</taxon>
        <taxon>Muribaculaceae</taxon>
        <taxon>Duncaniella</taxon>
    </lineage>
</organism>
<evidence type="ECO:0000256" key="2">
    <source>
        <dbReference type="ARBA" id="ARBA00004418"/>
    </source>
</evidence>
<proteinExistence type="inferred from homology"/>
<keyword evidence="5 10" id="KW-0732">Signal</keyword>
<dbReference type="SUPFAM" id="SSF48317">
    <property type="entry name" value="Acid phosphatase/Vanadium-dependent haloperoxidase"/>
    <property type="match status" value="1"/>
</dbReference>
<evidence type="ECO:0000256" key="6">
    <source>
        <dbReference type="ARBA" id="ARBA00022764"/>
    </source>
</evidence>
<dbReference type="CDD" id="cd03397">
    <property type="entry name" value="PAP2_acid_phosphatase"/>
    <property type="match status" value="1"/>
</dbReference>
<dbReference type="RefSeq" id="WP_123614113.1">
    <property type="nucleotide sequence ID" value="NZ_CAXHQF010000008.1"/>
</dbReference>
<dbReference type="InterPro" id="IPR000326">
    <property type="entry name" value="PAP2/HPO"/>
</dbReference>
<dbReference type="KEGG" id="ddb:E7747_02900"/>
<dbReference type="Pfam" id="PF01569">
    <property type="entry name" value="PAP2"/>
    <property type="match status" value="1"/>
</dbReference>
<comment type="catalytic activity">
    <reaction evidence="1 8">
        <text>a phosphate monoester + H2O = an alcohol + phosphate</text>
        <dbReference type="Rhea" id="RHEA:15017"/>
        <dbReference type="ChEBI" id="CHEBI:15377"/>
        <dbReference type="ChEBI" id="CHEBI:30879"/>
        <dbReference type="ChEBI" id="CHEBI:43474"/>
        <dbReference type="ChEBI" id="CHEBI:67140"/>
        <dbReference type="EC" id="3.1.3.2"/>
    </reaction>
</comment>
<dbReference type="EMBL" id="CP039396">
    <property type="protein sequence ID" value="QCD41348.1"/>
    <property type="molecule type" value="Genomic_DNA"/>
</dbReference>
<dbReference type="Proteomes" id="UP000297149">
    <property type="component" value="Chromosome"/>
</dbReference>
<dbReference type="PRINTS" id="PR00483">
    <property type="entry name" value="BACPHPHTASE"/>
</dbReference>
<comment type="similarity">
    <text evidence="3 8">Belongs to the class A bacterial acid phosphatase family.</text>
</comment>
<reference evidence="13" key="1">
    <citation type="submission" date="2019-02" db="EMBL/GenBank/DDBJ databases">
        <title>Isolation and identification of novel species under the genus Muribaculum.</title>
        <authorList>
            <person name="Miyake S."/>
            <person name="Ding Y."/>
            <person name="Low A."/>
            <person name="Soh M."/>
            <person name="Seedorf H."/>
        </authorList>
    </citation>
    <scope>NUCLEOTIDE SEQUENCE [LARGE SCALE GENOMIC DNA]</scope>
    <source>
        <strain evidence="13">H5</strain>
    </source>
</reference>
<evidence type="ECO:0000256" key="4">
    <source>
        <dbReference type="ARBA" id="ARBA00012646"/>
    </source>
</evidence>
<feature type="chain" id="PRO_5020999099" description="Acid phosphatase" evidence="10">
    <location>
        <begin position="28"/>
        <end position="275"/>
    </location>
</feature>
<evidence type="ECO:0000313" key="13">
    <source>
        <dbReference type="Proteomes" id="UP000297149"/>
    </source>
</evidence>
<dbReference type="PIRSF" id="PIRSF000897">
    <property type="entry name" value="Acid_Ptase_ClsA"/>
    <property type="match status" value="1"/>
</dbReference>
<keyword evidence="7 8" id="KW-0378">Hydrolase</keyword>
<evidence type="ECO:0000256" key="1">
    <source>
        <dbReference type="ARBA" id="ARBA00000032"/>
    </source>
</evidence>
<dbReference type="InterPro" id="IPR018296">
    <property type="entry name" value="Acid_Pase_classA_bac_CS"/>
</dbReference>
<dbReference type="SMART" id="SM00014">
    <property type="entry name" value="acidPPc"/>
    <property type="match status" value="1"/>
</dbReference>
<dbReference type="InterPro" id="IPR036938">
    <property type="entry name" value="PAP2/HPO_sf"/>
</dbReference>
<evidence type="ECO:0000256" key="7">
    <source>
        <dbReference type="ARBA" id="ARBA00022801"/>
    </source>
</evidence>
<keyword evidence="13" id="KW-1185">Reference proteome</keyword>
<dbReference type="Gene3D" id="1.20.144.10">
    <property type="entry name" value="Phosphatidic acid phosphatase type 2/haloperoxidase"/>
    <property type="match status" value="1"/>
</dbReference>
<evidence type="ECO:0000313" key="12">
    <source>
        <dbReference type="EMBL" id="QCD41348.1"/>
    </source>
</evidence>